<keyword evidence="4 10" id="KW-0560">Oxidoreductase</keyword>
<dbReference type="Gene3D" id="1.20.5.320">
    <property type="entry name" value="6-Phosphogluconate Dehydrogenase, domain 3"/>
    <property type="match status" value="1"/>
</dbReference>
<evidence type="ECO:0000256" key="3">
    <source>
        <dbReference type="ARBA" id="ARBA00022857"/>
    </source>
</evidence>
<dbReference type="InterPro" id="IPR006114">
    <property type="entry name" value="6PGDH_C"/>
</dbReference>
<keyword evidence="6 10" id="KW-0570">Pentose shunt</keyword>
<dbReference type="Proteomes" id="UP001309299">
    <property type="component" value="Unassembled WGS sequence"/>
</dbReference>
<evidence type="ECO:0000259" key="12">
    <source>
        <dbReference type="SMART" id="SM01350"/>
    </source>
</evidence>
<comment type="pathway">
    <text evidence="10">Carbohydrate degradation; pentose phosphate pathway; D-ribulose 5-phosphate from D-glucose 6-phosphate (oxidative stage): step 3/3.</text>
</comment>
<dbReference type="PIRSF" id="PIRSF000109">
    <property type="entry name" value="6PGD"/>
    <property type="match status" value="1"/>
</dbReference>
<dbReference type="NCBIfam" id="NF006765">
    <property type="entry name" value="PRK09287.1"/>
    <property type="match status" value="1"/>
</dbReference>
<feature type="region of interest" description="Disordered" evidence="11">
    <location>
        <begin position="22"/>
        <end position="54"/>
    </location>
</feature>
<dbReference type="SUPFAM" id="SSF48179">
    <property type="entry name" value="6-phosphogluconate dehydrogenase C-terminal domain-like"/>
    <property type="match status" value="1"/>
</dbReference>
<dbReference type="InterPro" id="IPR013328">
    <property type="entry name" value="6PGD_dom2"/>
</dbReference>
<dbReference type="InterPro" id="IPR006115">
    <property type="entry name" value="6PGDH_NADP-bd"/>
</dbReference>
<evidence type="ECO:0000256" key="4">
    <source>
        <dbReference type="ARBA" id="ARBA00023002"/>
    </source>
</evidence>
<dbReference type="Pfam" id="PF03446">
    <property type="entry name" value="NAD_binding_2"/>
    <property type="match status" value="1"/>
</dbReference>
<feature type="compositionally biased region" description="Basic and acidic residues" evidence="11">
    <location>
        <begin position="38"/>
        <end position="48"/>
    </location>
</feature>
<dbReference type="AlphaFoldDB" id="A0AB35XN76"/>
<dbReference type="EC" id="1.1.1.44" evidence="10"/>
<evidence type="ECO:0000256" key="1">
    <source>
        <dbReference type="ARBA" id="ARBA00008419"/>
    </source>
</evidence>
<dbReference type="SMART" id="SM01350">
    <property type="entry name" value="6PGD"/>
    <property type="match status" value="1"/>
</dbReference>
<feature type="binding site" description="in other chain" evidence="8">
    <location>
        <begin position="181"/>
        <end position="183"/>
    </location>
    <ligand>
        <name>substrate</name>
        <note>ligand shared between dimeric partners</note>
    </ligand>
</feature>
<feature type="binding site" evidence="9">
    <location>
        <position position="155"/>
    </location>
    <ligand>
        <name>NADP(+)</name>
        <dbReference type="ChEBI" id="CHEBI:58349"/>
    </ligand>
</feature>
<reference evidence="13" key="1">
    <citation type="submission" date="2024-02" db="EMBL/GenBank/DDBJ databases">
        <title>Bacterial skin colonization with Propionibacterium avidum as a risk factor for Periprosthetic Joint Infections - a single-center prospective study.</title>
        <authorList>
            <person name="Achermann Y."/>
        </authorList>
    </citation>
    <scope>NUCLEOTIDE SEQUENCE</scope>
    <source>
        <strain evidence="13">PAVI-2017310195</strain>
    </source>
</reference>
<dbReference type="InterPro" id="IPR036291">
    <property type="entry name" value="NAD(P)-bd_dom_sf"/>
</dbReference>
<feature type="binding site" evidence="9">
    <location>
        <begin position="127"/>
        <end position="129"/>
    </location>
    <ligand>
        <name>NADP(+)</name>
        <dbReference type="ChEBI" id="CHEBI:58349"/>
    </ligand>
</feature>
<dbReference type="EMBL" id="JBAKUA010000014">
    <property type="protein sequence ID" value="MEH1547258.1"/>
    <property type="molecule type" value="Genomic_DNA"/>
</dbReference>
<comment type="similarity">
    <text evidence="1 10">Belongs to the 6-phosphogluconate dehydrogenase family.</text>
</comment>
<feature type="active site" description="Proton donor" evidence="7">
    <location>
        <position position="242"/>
    </location>
</feature>
<organism evidence="13 14">
    <name type="scientific">Cutibacterium avidum</name>
    <dbReference type="NCBI Taxonomy" id="33010"/>
    <lineage>
        <taxon>Bacteria</taxon>
        <taxon>Bacillati</taxon>
        <taxon>Actinomycetota</taxon>
        <taxon>Actinomycetes</taxon>
        <taxon>Propionibacteriales</taxon>
        <taxon>Propionibacteriaceae</taxon>
        <taxon>Cutibacterium</taxon>
    </lineage>
</organism>
<dbReference type="GO" id="GO:0050661">
    <property type="term" value="F:NADP binding"/>
    <property type="evidence" value="ECO:0007669"/>
    <property type="project" value="InterPro"/>
</dbReference>
<dbReference type="GO" id="GO:0004616">
    <property type="term" value="F:phosphogluconate dehydrogenase (decarboxylating) activity"/>
    <property type="evidence" value="ECO:0007669"/>
    <property type="project" value="UniProtKB-EC"/>
</dbReference>
<dbReference type="InterPro" id="IPR008927">
    <property type="entry name" value="6-PGluconate_DH-like_C_sf"/>
</dbReference>
<keyword evidence="5 10" id="KW-0311">Gluconate utilization</keyword>
<dbReference type="InterPro" id="IPR006183">
    <property type="entry name" value="Pgluconate_DH"/>
</dbReference>
<evidence type="ECO:0000256" key="10">
    <source>
        <dbReference type="RuleBase" id="RU000485"/>
    </source>
</evidence>
<feature type="binding site" description="in other chain" evidence="8">
    <location>
        <begin position="238"/>
        <end position="239"/>
    </location>
    <ligand>
        <name>substrate</name>
        <note>ligand shared between dimeric partners</note>
    </ligand>
</feature>
<name>A0AB35XN76_9ACTN</name>
<keyword evidence="3 10" id="KW-0521">NADP</keyword>
<dbReference type="NCBIfam" id="TIGR00873">
    <property type="entry name" value="gnd"/>
    <property type="match status" value="1"/>
</dbReference>
<feature type="binding site" evidence="8">
    <location>
        <position position="504"/>
    </location>
    <ligand>
        <name>substrate</name>
        <note>ligand shared between dimeric partners</note>
    </ligand>
</feature>
<dbReference type="Gene3D" id="3.40.50.720">
    <property type="entry name" value="NAD(P)-binding Rossmann-like Domain"/>
    <property type="match status" value="1"/>
</dbReference>
<comment type="subunit">
    <text evidence="2">Homodimer.</text>
</comment>
<accession>A0AB35XN76</accession>
<feature type="binding site" description="in other chain" evidence="8">
    <location>
        <position position="340"/>
    </location>
    <ligand>
        <name>substrate</name>
        <note>ligand shared between dimeric partners</note>
    </ligand>
</feature>
<feature type="binding site" description="in other chain" evidence="8">
    <location>
        <position position="313"/>
    </location>
    <ligand>
        <name>substrate</name>
        <note>ligand shared between dimeric partners</note>
    </ligand>
</feature>
<dbReference type="InterPro" id="IPR006113">
    <property type="entry name" value="6PGDH_Gnd/GntZ"/>
</dbReference>
<gene>
    <name evidence="13" type="primary">gndA</name>
    <name evidence="13" type="ORF">V7F78_09620</name>
</gene>
<protein>
    <recommendedName>
        <fullName evidence="10">6-phosphogluconate dehydrogenase, decarboxylating</fullName>
        <ecNumber evidence="10">1.1.1.44</ecNumber>
    </recommendedName>
</protein>
<feature type="active site" description="Proton acceptor" evidence="7">
    <location>
        <position position="235"/>
    </location>
</feature>
<comment type="catalytic activity">
    <reaction evidence="10">
        <text>6-phospho-D-gluconate + NADP(+) = D-ribulose 5-phosphate + CO2 + NADPH</text>
        <dbReference type="Rhea" id="RHEA:10116"/>
        <dbReference type="ChEBI" id="CHEBI:16526"/>
        <dbReference type="ChEBI" id="CHEBI:57783"/>
        <dbReference type="ChEBI" id="CHEBI:58121"/>
        <dbReference type="ChEBI" id="CHEBI:58349"/>
        <dbReference type="ChEBI" id="CHEBI:58759"/>
        <dbReference type="EC" id="1.1.1.44"/>
    </reaction>
</comment>
<feature type="domain" description="6-phosphogluconate dehydrogenase C-terminal" evidence="12">
    <location>
        <begin position="231"/>
        <end position="520"/>
    </location>
</feature>
<dbReference type="PANTHER" id="PTHR11811">
    <property type="entry name" value="6-PHOSPHOGLUCONATE DEHYDROGENASE"/>
    <property type="match status" value="1"/>
</dbReference>
<evidence type="ECO:0000256" key="5">
    <source>
        <dbReference type="ARBA" id="ARBA00023064"/>
    </source>
</evidence>
<evidence type="ECO:0000256" key="7">
    <source>
        <dbReference type="PIRSR" id="PIRSR000109-1"/>
    </source>
</evidence>
<dbReference type="Gene3D" id="1.10.1040.10">
    <property type="entry name" value="N-(1-d-carboxylethyl)-l-norvaline Dehydrogenase, domain 2"/>
    <property type="match status" value="1"/>
</dbReference>
<evidence type="ECO:0000256" key="8">
    <source>
        <dbReference type="PIRSR" id="PIRSR000109-2"/>
    </source>
</evidence>
<feature type="binding site" evidence="9">
    <location>
        <begin position="62"/>
        <end position="67"/>
    </location>
    <ligand>
        <name>NADP(+)</name>
        <dbReference type="ChEBI" id="CHEBI:58349"/>
    </ligand>
</feature>
<evidence type="ECO:0000256" key="2">
    <source>
        <dbReference type="ARBA" id="ARBA00011738"/>
    </source>
</evidence>
<dbReference type="PRINTS" id="PR00076">
    <property type="entry name" value="6PGDHDRGNASE"/>
</dbReference>
<feature type="binding site" description="in other chain" evidence="8">
    <location>
        <position position="243"/>
    </location>
    <ligand>
        <name>substrate</name>
        <note>ligand shared between dimeric partners</note>
    </ligand>
</feature>
<proteinExistence type="inferred from homology"/>
<dbReference type="GO" id="GO:0006098">
    <property type="term" value="P:pentose-phosphate shunt"/>
    <property type="evidence" value="ECO:0007669"/>
    <property type="project" value="UniProtKB-KW"/>
</dbReference>
<dbReference type="Pfam" id="PF00393">
    <property type="entry name" value="6PGD"/>
    <property type="match status" value="1"/>
</dbReference>
<evidence type="ECO:0000256" key="11">
    <source>
        <dbReference type="SAM" id="MobiDB-lite"/>
    </source>
</evidence>
<evidence type="ECO:0000256" key="6">
    <source>
        <dbReference type="ARBA" id="ARBA00023126"/>
    </source>
</evidence>
<evidence type="ECO:0000256" key="9">
    <source>
        <dbReference type="PIRSR" id="PIRSR000109-3"/>
    </source>
</evidence>
<sequence length="529" mass="57291">MVIPETPQDSVTKTSIILAVSRHPHPSAPAPRGNAWKDGSETSRRNRMSDTAPQTAEVGVIGMAVMGSNLARNMAHKGFRVAVYNRTASRTDEVMAEHGNEGTFLPFHDLAGFVACLERPRRIVMMVKAGRGTDAVIKEITPLLQPGDVLVDGGNAYFGDTRRREEEIRPTGIHYVGTGISGGEVGALEGPSIMPGGSPESYEAIGPVLEKISAQVDGEPCCAWMGTDGAGHFVKMVHNGIEYADMQFIGEAHALLRAAGLTNAEAGDVFESWNHGDLDSYLVEITSRVLRAKDPRDPATDLLDVIRDEAGMKGTGTWTVQTALELGVGVSTISEAVFARSVSSALPLRTVGQQTLEGPDRTISVDDRQAFIDDVRDALWSAKVVAYAQGLDEIRTAAVEYNWEVDMGQVASIWRDGCIIRARLLQRIKDEYAAGDLTTLLEAPSVKAELARCQQAWRRVVARAVEAGVPVPGFSSALGYYDQVRAPRLNAALTQGLRDLFGAHTYRRVDDEGSWHVNWSGDGREVRAD</sequence>
<dbReference type="FunFam" id="1.10.1040.10:FF:000032">
    <property type="entry name" value="6-phosphogluconate dehydrogenase, decarboxylating"/>
    <property type="match status" value="1"/>
</dbReference>
<dbReference type="SUPFAM" id="SSF51735">
    <property type="entry name" value="NAD(P)-binding Rossmann-fold domains"/>
    <property type="match status" value="1"/>
</dbReference>
<feature type="binding site" evidence="8">
    <location>
        <position position="498"/>
    </location>
    <ligand>
        <name>substrate</name>
        <note>ligand shared between dimeric partners</note>
    </ligand>
</feature>
<feature type="binding site" evidence="9">
    <location>
        <begin position="85"/>
        <end position="87"/>
    </location>
    <ligand>
        <name>NADP(+)</name>
        <dbReference type="ChEBI" id="CHEBI:58349"/>
    </ligand>
</feature>
<evidence type="ECO:0000313" key="13">
    <source>
        <dbReference type="EMBL" id="MEH1547258.1"/>
    </source>
</evidence>
<evidence type="ECO:0000313" key="14">
    <source>
        <dbReference type="Proteomes" id="UP001309299"/>
    </source>
</evidence>
<comment type="caution">
    <text evidence="13">The sequence shown here is derived from an EMBL/GenBank/DDBJ whole genome shotgun (WGS) entry which is preliminary data.</text>
</comment>
<feature type="binding site" description="in other chain" evidence="8">
    <location>
        <position position="155"/>
    </location>
    <ligand>
        <name>substrate</name>
        <note>ligand shared between dimeric partners</note>
    </ligand>
</feature>
<dbReference type="FunFam" id="3.40.50.720:FF:000007">
    <property type="entry name" value="6-phosphogluconate dehydrogenase, decarboxylating"/>
    <property type="match status" value="1"/>
</dbReference>
<dbReference type="GO" id="GO:0019521">
    <property type="term" value="P:D-gluconate metabolic process"/>
    <property type="evidence" value="ECO:0007669"/>
    <property type="project" value="UniProtKB-KW"/>
</dbReference>